<evidence type="ECO:0000313" key="3">
    <source>
        <dbReference type="Proteomes" id="UP000013827"/>
    </source>
</evidence>
<evidence type="ECO:0000313" key="2">
    <source>
        <dbReference type="EnsemblProtists" id="EOD28372"/>
    </source>
</evidence>
<proteinExistence type="predicted"/>
<feature type="region of interest" description="Disordered" evidence="1">
    <location>
        <begin position="1"/>
        <end position="25"/>
    </location>
</feature>
<dbReference type="AlphaFoldDB" id="A0A0D3JXY7"/>
<dbReference type="GeneID" id="17273918"/>
<dbReference type="PaxDb" id="2903-EOD28372"/>
<reference evidence="2" key="2">
    <citation type="submission" date="2024-10" db="UniProtKB">
        <authorList>
            <consortium name="EnsemblProtists"/>
        </authorList>
    </citation>
    <scope>IDENTIFICATION</scope>
</reference>
<organism evidence="2 3">
    <name type="scientific">Emiliania huxleyi (strain CCMP1516)</name>
    <dbReference type="NCBI Taxonomy" id="280463"/>
    <lineage>
        <taxon>Eukaryota</taxon>
        <taxon>Haptista</taxon>
        <taxon>Haptophyta</taxon>
        <taxon>Prymnesiophyceae</taxon>
        <taxon>Isochrysidales</taxon>
        <taxon>Noelaerhabdaceae</taxon>
        <taxon>Emiliania</taxon>
    </lineage>
</organism>
<name>A0A0D3JXY7_EMIH1</name>
<dbReference type="HOGENOM" id="CLU_2817825_0_0_1"/>
<feature type="compositionally biased region" description="Basic and acidic residues" evidence="1">
    <location>
        <begin position="37"/>
        <end position="47"/>
    </location>
</feature>
<feature type="compositionally biased region" description="Polar residues" evidence="1">
    <location>
        <begin position="48"/>
        <end position="59"/>
    </location>
</feature>
<dbReference type="Proteomes" id="UP000013827">
    <property type="component" value="Unassembled WGS sequence"/>
</dbReference>
<dbReference type="RefSeq" id="XP_005780801.1">
    <property type="nucleotide sequence ID" value="XM_005780744.1"/>
</dbReference>
<reference evidence="3" key="1">
    <citation type="journal article" date="2013" name="Nature">
        <title>Pan genome of the phytoplankton Emiliania underpins its global distribution.</title>
        <authorList>
            <person name="Read B.A."/>
            <person name="Kegel J."/>
            <person name="Klute M.J."/>
            <person name="Kuo A."/>
            <person name="Lefebvre S.C."/>
            <person name="Maumus F."/>
            <person name="Mayer C."/>
            <person name="Miller J."/>
            <person name="Monier A."/>
            <person name="Salamov A."/>
            <person name="Young J."/>
            <person name="Aguilar M."/>
            <person name="Claverie J.M."/>
            <person name="Frickenhaus S."/>
            <person name="Gonzalez K."/>
            <person name="Herman E.K."/>
            <person name="Lin Y.C."/>
            <person name="Napier J."/>
            <person name="Ogata H."/>
            <person name="Sarno A.F."/>
            <person name="Shmutz J."/>
            <person name="Schroeder D."/>
            <person name="de Vargas C."/>
            <person name="Verret F."/>
            <person name="von Dassow P."/>
            <person name="Valentin K."/>
            <person name="Van de Peer Y."/>
            <person name="Wheeler G."/>
            <person name="Dacks J.B."/>
            <person name="Delwiche C.F."/>
            <person name="Dyhrman S.T."/>
            <person name="Glockner G."/>
            <person name="John U."/>
            <person name="Richards T."/>
            <person name="Worden A.Z."/>
            <person name="Zhang X."/>
            <person name="Grigoriev I.V."/>
            <person name="Allen A.E."/>
            <person name="Bidle K."/>
            <person name="Borodovsky M."/>
            <person name="Bowler C."/>
            <person name="Brownlee C."/>
            <person name="Cock J.M."/>
            <person name="Elias M."/>
            <person name="Gladyshev V.N."/>
            <person name="Groth M."/>
            <person name="Guda C."/>
            <person name="Hadaegh A."/>
            <person name="Iglesias-Rodriguez M.D."/>
            <person name="Jenkins J."/>
            <person name="Jones B.M."/>
            <person name="Lawson T."/>
            <person name="Leese F."/>
            <person name="Lindquist E."/>
            <person name="Lobanov A."/>
            <person name="Lomsadze A."/>
            <person name="Malik S.B."/>
            <person name="Marsh M.E."/>
            <person name="Mackinder L."/>
            <person name="Mock T."/>
            <person name="Mueller-Roeber B."/>
            <person name="Pagarete A."/>
            <person name="Parker M."/>
            <person name="Probert I."/>
            <person name="Quesneville H."/>
            <person name="Raines C."/>
            <person name="Rensing S.A."/>
            <person name="Riano-Pachon D.M."/>
            <person name="Richier S."/>
            <person name="Rokitta S."/>
            <person name="Shiraiwa Y."/>
            <person name="Soanes D.M."/>
            <person name="van der Giezen M."/>
            <person name="Wahlund T.M."/>
            <person name="Williams B."/>
            <person name="Wilson W."/>
            <person name="Wolfe G."/>
            <person name="Wurch L.L."/>
        </authorList>
    </citation>
    <scope>NUCLEOTIDE SEQUENCE</scope>
</reference>
<feature type="region of interest" description="Disordered" evidence="1">
    <location>
        <begin position="37"/>
        <end position="67"/>
    </location>
</feature>
<keyword evidence="3" id="KW-1185">Reference proteome</keyword>
<dbReference type="EnsemblProtists" id="EOD28372">
    <property type="protein sequence ID" value="EOD28372"/>
    <property type="gene ID" value="EMIHUDRAFT_353401"/>
</dbReference>
<evidence type="ECO:0000256" key="1">
    <source>
        <dbReference type="SAM" id="MobiDB-lite"/>
    </source>
</evidence>
<accession>A0A0D3JXY7</accession>
<sequence>MGSALQRPPSSSDASRGGPCIAETPRSTCDALAEAKRRLAERGRRQSDCPSSLGRTRAQSAALRGVE</sequence>
<dbReference type="KEGG" id="ehx:EMIHUDRAFT_353401"/>
<protein>
    <submittedName>
        <fullName evidence="2">Uncharacterized protein</fullName>
    </submittedName>
</protein>